<accession>A0A7W6M7C2</accession>
<evidence type="ECO:0000313" key="2">
    <source>
        <dbReference type="EMBL" id="MBB4173794.1"/>
    </source>
</evidence>
<dbReference type="Proteomes" id="UP000565745">
    <property type="component" value="Unassembled WGS sequence"/>
</dbReference>
<protein>
    <submittedName>
        <fullName evidence="2">Uncharacterized protein</fullName>
    </submittedName>
</protein>
<feature type="transmembrane region" description="Helical" evidence="1">
    <location>
        <begin position="29"/>
        <end position="50"/>
    </location>
</feature>
<proteinExistence type="predicted"/>
<dbReference type="RefSeq" id="WP_160170295.1">
    <property type="nucleotide sequence ID" value="NZ_JACIFU010000002.1"/>
</dbReference>
<name>A0A7W6M7C2_9RHOB</name>
<organism evidence="2 3">
    <name type="scientific">Sulfitobacter noctilucicola</name>
    <dbReference type="NCBI Taxonomy" id="1342301"/>
    <lineage>
        <taxon>Bacteria</taxon>
        <taxon>Pseudomonadati</taxon>
        <taxon>Pseudomonadota</taxon>
        <taxon>Alphaproteobacteria</taxon>
        <taxon>Rhodobacterales</taxon>
        <taxon>Roseobacteraceae</taxon>
        <taxon>Sulfitobacter</taxon>
    </lineage>
</organism>
<evidence type="ECO:0000256" key="1">
    <source>
        <dbReference type="SAM" id="Phobius"/>
    </source>
</evidence>
<comment type="caution">
    <text evidence="2">The sequence shown here is derived from an EMBL/GenBank/DDBJ whole genome shotgun (WGS) entry which is preliminary data.</text>
</comment>
<keyword evidence="3" id="KW-1185">Reference proteome</keyword>
<evidence type="ECO:0000313" key="3">
    <source>
        <dbReference type="Proteomes" id="UP000565745"/>
    </source>
</evidence>
<sequence>MSRELAIASAIAGIVYFGINALFLSDAPYGALVGRSVMFALIFGLVSWAMRSLKAKK</sequence>
<reference evidence="2 3" key="1">
    <citation type="submission" date="2020-08" db="EMBL/GenBank/DDBJ databases">
        <title>Genomic Encyclopedia of Type Strains, Phase IV (KMG-IV): sequencing the most valuable type-strain genomes for metagenomic binning, comparative biology and taxonomic classification.</title>
        <authorList>
            <person name="Goeker M."/>
        </authorList>
    </citation>
    <scope>NUCLEOTIDE SEQUENCE [LARGE SCALE GENOMIC DNA]</scope>
    <source>
        <strain evidence="2 3">DSM 101015</strain>
    </source>
</reference>
<gene>
    <name evidence="2" type="ORF">GGR93_001567</name>
</gene>
<keyword evidence="1" id="KW-0472">Membrane</keyword>
<keyword evidence="1" id="KW-1133">Transmembrane helix</keyword>
<dbReference type="AlphaFoldDB" id="A0A7W6M7C2"/>
<feature type="transmembrane region" description="Helical" evidence="1">
    <location>
        <begin position="5"/>
        <end position="23"/>
    </location>
</feature>
<dbReference type="EMBL" id="JACIFU010000002">
    <property type="protein sequence ID" value="MBB4173794.1"/>
    <property type="molecule type" value="Genomic_DNA"/>
</dbReference>
<keyword evidence="1" id="KW-0812">Transmembrane</keyword>